<comment type="caution">
    <text evidence="1">The sequence shown here is derived from an EMBL/GenBank/DDBJ whole genome shotgun (WGS) entry which is preliminary data.</text>
</comment>
<reference evidence="1 2" key="1">
    <citation type="submission" date="2016-07" db="EMBL/GenBank/DDBJ databases">
        <title>Pervasive Adenine N6-methylation of Active Genes in Fungi.</title>
        <authorList>
            <consortium name="DOE Joint Genome Institute"/>
            <person name="Mondo S.J."/>
            <person name="Dannebaum R.O."/>
            <person name="Kuo R.C."/>
            <person name="Labutti K."/>
            <person name="Haridas S."/>
            <person name="Kuo A."/>
            <person name="Salamov A."/>
            <person name="Ahrendt S.R."/>
            <person name="Lipzen A."/>
            <person name="Sullivan W."/>
            <person name="Andreopoulos W.B."/>
            <person name="Clum A."/>
            <person name="Lindquist E."/>
            <person name="Daum C."/>
            <person name="Ramamoorthy G.K."/>
            <person name="Gryganskyi A."/>
            <person name="Culley D."/>
            <person name="Magnuson J.K."/>
            <person name="James T.Y."/>
            <person name="O'Malley M.A."/>
            <person name="Stajich J.E."/>
            <person name="Spatafora J.W."/>
            <person name="Visel A."/>
            <person name="Grigoriev I.V."/>
        </authorList>
    </citation>
    <scope>NUCLEOTIDE SEQUENCE [LARGE SCALE GENOMIC DNA]</scope>
    <source>
        <strain evidence="1 2">JEL800</strain>
    </source>
</reference>
<dbReference type="EMBL" id="MCGO01000009">
    <property type="protein sequence ID" value="ORY49403.1"/>
    <property type="molecule type" value="Genomic_DNA"/>
</dbReference>
<accession>A0A1Y2CR10</accession>
<dbReference type="Proteomes" id="UP000193642">
    <property type="component" value="Unassembled WGS sequence"/>
</dbReference>
<organism evidence="1 2">
    <name type="scientific">Rhizoclosmatium globosum</name>
    <dbReference type="NCBI Taxonomy" id="329046"/>
    <lineage>
        <taxon>Eukaryota</taxon>
        <taxon>Fungi</taxon>
        <taxon>Fungi incertae sedis</taxon>
        <taxon>Chytridiomycota</taxon>
        <taxon>Chytridiomycota incertae sedis</taxon>
        <taxon>Chytridiomycetes</taxon>
        <taxon>Chytridiales</taxon>
        <taxon>Chytriomycetaceae</taxon>
        <taxon>Rhizoclosmatium</taxon>
    </lineage>
</organism>
<dbReference type="Pfam" id="PF11885">
    <property type="entry name" value="DUF3405"/>
    <property type="match status" value="1"/>
</dbReference>
<gene>
    <name evidence="1" type="ORF">BCR33DRAFT_582034</name>
</gene>
<protein>
    <submittedName>
        <fullName evidence="1">Uncharacterized protein</fullName>
    </submittedName>
</protein>
<dbReference type="STRING" id="329046.A0A1Y2CR10"/>
<dbReference type="InterPro" id="IPR021822">
    <property type="entry name" value="DUF3405"/>
</dbReference>
<dbReference type="PANTHER" id="PTHR36205">
    <property type="entry name" value="CHROMOSOME 19, WHOLE GENOME SHOTGUN SEQUENCE"/>
    <property type="match status" value="1"/>
</dbReference>
<sequence length="331" mass="38276">MEDQRQSSLFNPPDWGWAAVKGTPQLSSECQTYQSQFNRFQNSSFAAQLSKNHHTCQSTSTTAIILRLHTGSNLVFSPDMIHFIRSLITEAGYTLNHSIHLLVHHNHDSILTPSEKQSALESSPIPQEFHAICTVFTDGEMRQEFGDLVQGTPHSGDPNLALLWFLRRNAGVQFAWILEDDVRYIGRWRDLFAQVQDVWAKSRKSGKNSDKMPDLVAFEDICEPVEDWVWWKTCESIWGREKQRHTMGVIWGWSRELVNAMLEHIQAKQNCYYEVFPPSVAHNHGLSSLFIPIRCWIILRRGIDEFLLVLGLPRTHYIQGRKAFREDTRFP</sequence>
<dbReference type="PANTHER" id="PTHR36205:SF2">
    <property type="entry name" value="MAJOR FACILITATOR SUPERFAMILY TRANSPORTER"/>
    <property type="match status" value="1"/>
</dbReference>
<evidence type="ECO:0000313" key="2">
    <source>
        <dbReference type="Proteomes" id="UP000193642"/>
    </source>
</evidence>
<evidence type="ECO:0000313" key="1">
    <source>
        <dbReference type="EMBL" id="ORY49403.1"/>
    </source>
</evidence>
<keyword evidence="2" id="KW-1185">Reference proteome</keyword>
<dbReference type="AlphaFoldDB" id="A0A1Y2CR10"/>
<name>A0A1Y2CR10_9FUNG</name>
<proteinExistence type="predicted"/>
<dbReference type="OrthoDB" id="5350757at2759"/>